<dbReference type="PANTHER" id="PTHR11228">
    <property type="entry name" value="RADICAL SAM DOMAIN PROTEIN"/>
    <property type="match status" value="1"/>
</dbReference>
<dbReference type="CDD" id="cd21109">
    <property type="entry name" value="SPASM"/>
    <property type="match status" value="1"/>
</dbReference>
<evidence type="ECO:0000259" key="6">
    <source>
        <dbReference type="Pfam" id="PF04055"/>
    </source>
</evidence>
<evidence type="ECO:0000256" key="2">
    <source>
        <dbReference type="ARBA" id="ARBA00022691"/>
    </source>
</evidence>
<name>A0A0F3GHN2_9BACT</name>
<dbReference type="InterPro" id="IPR013785">
    <property type="entry name" value="Aldolase_TIM"/>
</dbReference>
<dbReference type="EMBL" id="LACI01002732">
    <property type="protein sequence ID" value="KJU81327.1"/>
    <property type="molecule type" value="Genomic_DNA"/>
</dbReference>
<evidence type="ECO:0000256" key="4">
    <source>
        <dbReference type="ARBA" id="ARBA00023004"/>
    </source>
</evidence>
<dbReference type="InterPro" id="IPR023885">
    <property type="entry name" value="4Fe4S-binding_SPASM_dom"/>
</dbReference>
<accession>A0A0F3GHN2</accession>
<dbReference type="SUPFAM" id="SSF102114">
    <property type="entry name" value="Radical SAM enzymes"/>
    <property type="match status" value="1"/>
</dbReference>
<gene>
    <name evidence="8" type="ORF">MBAV_006460</name>
</gene>
<evidence type="ECO:0000313" key="9">
    <source>
        <dbReference type="Proteomes" id="UP000033423"/>
    </source>
</evidence>
<evidence type="ECO:0000256" key="1">
    <source>
        <dbReference type="ARBA" id="ARBA00001966"/>
    </source>
</evidence>
<dbReference type="GO" id="GO:0046872">
    <property type="term" value="F:metal ion binding"/>
    <property type="evidence" value="ECO:0007669"/>
    <property type="project" value="UniProtKB-KW"/>
</dbReference>
<dbReference type="InterPro" id="IPR007197">
    <property type="entry name" value="rSAM"/>
</dbReference>
<reference evidence="8 9" key="1">
    <citation type="submission" date="2015-02" db="EMBL/GenBank/DDBJ databases">
        <title>Single-cell genomics of uncultivated deep-branching MTB reveals a conserved set of magnetosome genes.</title>
        <authorList>
            <person name="Kolinko S."/>
            <person name="Richter M."/>
            <person name="Glockner F.O."/>
            <person name="Brachmann A."/>
            <person name="Schuler D."/>
        </authorList>
    </citation>
    <scope>NUCLEOTIDE SEQUENCE [LARGE SCALE GENOMIC DNA]</scope>
    <source>
        <strain evidence="8">TM-1</strain>
    </source>
</reference>
<organism evidence="8 9">
    <name type="scientific">Candidatus Magnetobacterium bavaricum</name>
    <dbReference type="NCBI Taxonomy" id="29290"/>
    <lineage>
        <taxon>Bacteria</taxon>
        <taxon>Pseudomonadati</taxon>
        <taxon>Nitrospirota</taxon>
        <taxon>Thermodesulfovibrionia</taxon>
        <taxon>Thermodesulfovibrionales</taxon>
        <taxon>Candidatus Magnetobacteriaceae</taxon>
        <taxon>Candidatus Magnetobacterium</taxon>
    </lineage>
</organism>
<dbReference type="Gene3D" id="3.20.20.70">
    <property type="entry name" value="Aldolase class I"/>
    <property type="match status" value="1"/>
</dbReference>
<comment type="cofactor">
    <cofactor evidence="1">
        <name>[4Fe-4S] cluster</name>
        <dbReference type="ChEBI" id="CHEBI:49883"/>
    </cofactor>
</comment>
<keyword evidence="5" id="KW-0411">Iron-sulfur</keyword>
<dbReference type="AlphaFoldDB" id="A0A0F3GHN2"/>
<protein>
    <submittedName>
        <fullName evidence="8">Radical SAM protein</fullName>
    </submittedName>
</protein>
<evidence type="ECO:0000256" key="5">
    <source>
        <dbReference type="ARBA" id="ARBA00023014"/>
    </source>
</evidence>
<dbReference type="Pfam" id="PF04055">
    <property type="entry name" value="Radical_SAM"/>
    <property type="match status" value="1"/>
</dbReference>
<proteinExistence type="predicted"/>
<dbReference type="InterPro" id="IPR050377">
    <property type="entry name" value="Radical_SAM_PqqE_MftC-like"/>
</dbReference>
<keyword evidence="2" id="KW-0949">S-adenosyl-L-methionine</keyword>
<keyword evidence="9" id="KW-1185">Reference proteome</keyword>
<feature type="domain" description="4Fe4S-binding SPASM" evidence="7">
    <location>
        <begin position="218"/>
        <end position="284"/>
    </location>
</feature>
<dbReference type="Pfam" id="PF13186">
    <property type="entry name" value="SPASM"/>
    <property type="match status" value="1"/>
</dbReference>
<dbReference type="CDD" id="cd01335">
    <property type="entry name" value="Radical_SAM"/>
    <property type="match status" value="1"/>
</dbReference>
<dbReference type="GO" id="GO:0051536">
    <property type="term" value="F:iron-sulfur cluster binding"/>
    <property type="evidence" value="ECO:0007669"/>
    <property type="project" value="UniProtKB-KW"/>
</dbReference>
<dbReference type="SFLD" id="SFLDS00029">
    <property type="entry name" value="Radical_SAM"/>
    <property type="match status" value="1"/>
</dbReference>
<dbReference type="InterPro" id="IPR058240">
    <property type="entry name" value="rSAM_sf"/>
</dbReference>
<evidence type="ECO:0000256" key="3">
    <source>
        <dbReference type="ARBA" id="ARBA00022723"/>
    </source>
</evidence>
<keyword evidence="4" id="KW-0408">Iron</keyword>
<feature type="domain" description="Radical SAM core" evidence="6">
    <location>
        <begin position="42"/>
        <end position="155"/>
    </location>
</feature>
<evidence type="ECO:0000259" key="7">
    <source>
        <dbReference type="Pfam" id="PF13186"/>
    </source>
</evidence>
<dbReference type="PANTHER" id="PTHR11228:SF7">
    <property type="entry name" value="PQQA PEPTIDE CYCLASE"/>
    <property type="match status" value="1"/>
</dbReference>
<dbReference type="GO" id="GO:0003824">
    <property type="term" value="F:catalytic activity"/>
    <property type="evidence" value="ECO:0007669"/>
    <property type="project" value="InterPro"/>
</dbReference>
<keyword evidence="3" id="KW-0479">Metal-binding</keyword>
<dbReference type="Proteomes" id="UP000033423">
    <property type="component" value="Unassembled WGS sequence"/>
</dbReference>
<evidence type="ECO:0000313" key="8">
    <source>
        <dbReference type="EMBL" id="KJU81327.1"/>
    </source>
</evidence>
<comment type="caution">
    <text evidence="8">The sequence shown here is derived from an EMBL/GenBank/DDBJ whole genome shotgun (WGS) entry which is preliminary data.</text>
</comment>
<sequence>MINGNIMEDIFIDSSILRKKNTVKTNLRFVDTVPIFSIVEFNIFDTCNRKCAFCPNSNKTRDNKQNKKIDISLYTKTMKDLSRISFNGKILYSAFSEPLLNNEIEKLITISKEILQDCTVEMVSNGDLLNVDKLIQLFESGLDAINISLYDGPEQIEHFNKMQENVGLHRDKIILRRRYLADDNYGMTISNRAGLVDSNKYRAIHDNPIEHLPLDRECYYPFYMILIDLNGDVLLCPHDWSKKLVLGNVDRENIWEIWNNDILKKIRLMLVNNNRNFSPCIKCDVYGNLIGRESFEAWQNYYNLS</sequence>